<gene>
    <name evidence="2" type="ORF">H4684_004022</name>
</gene>
<evidence type="ECO:0000313" key="2">
    <source>
        <dbReference type="EMBL" id="MBE1427329.1"/>
    </source>
</evidence>
<evidence type="ECO:0000256" key="1">
    <source>
        <dbReference type="SAM" id="MobiDB-lite"/>
    </source>
</evidence>
<name>A0ABR9H9F3_9BACT</name>
<dbReference type="RefSeq" id="WP_192625076.1">
    <property type="nucleotide sequence ID" value="NZ_JADBGG010000060.1"/>
</dbReference>
<keyword evidence="3" id="KW-1185">Reference proteome</keyword>
<feature type="region of interest" description="Disordered" evidence="1">
    <location>
        <begin position="113"/>
        <end position="163"/>
    </location>
</feature>
<accession>A0ABR9H9F3</accession>
<organism evidence="2 3">
    <name type="scientific">Desulfomicrobium macestii</name>
    <dbReference type="NCBI Taxonomy" id="90731"/>
    <lineage>
        <taxon>Bacteria</taxon>
        <taxon>Pseudomonadati</taxon>
        <taxon>Thermodesulfobacteriota</taxon>
        <taxon>Desulfovibrionia</taxon>
        <taxon>Desulfovibrionales</taxon>
        <taxon>Desulfomicrobiaceae</taxon>
        <taxon>Desulfomicrobium</taxon>
    </lineage>
</organism>
<dbReference type="EMBL" id="JADBGG010000060">
    <property type="protein sequence ID" value="MBE1427329.1"/>
    <property type="molecule type" value="Genomic_DNA"/>
</dbReference>
<dbReference type="Proteomes" id="UP000639010">
    <property type="component" value="Unassembled WGS sequence"/>
</dbReference>
<sequence length="170" mass="18339">MEAIHTVSAGVPRLINIICDAALVHGFADELAIIGPEVVQDVARDMAPMLHSNGVQPSADTQPSAGMEVTPDMEERLAAMERRLTVMEERFAAWGTDVQLMALELADLQNRAGSKPVKAGETNPEQSGQPAPAQPEAITPQVPPAQTPSIPAERKPEKSGSFLQWLWRRG</sequence>
<proteinExistence type="predicted"/>
<reference evidence="2 3" key="1">
    <citation type="submission" date="2020-10" db="EMBL/GenBank/DDBJ databases">
        <title>Genomic Encyclopedia of Type Strains, Phase IV (KMG-IV): sequencing the most valuable type-strain genomes for metagenomic binning, comparative biology and taxonomic classification.</title>
        <authorList>
            <person name="Goeker M."/>
        </authorList>
    </citation>
    <scope>NUCLEOTIDE SEQUENCE [LARGE SCALE GENOMIC DNA]</scope>
    <source>
        <strain evidence="2 3">DSM 4194</strain>
    </source>
</reference>
<protein>
    <submittedName>
        <fullName evidence="2">Uncharacterized protein</fullName>
    </submittedName>
</protein>
<evidence type="ECO:0000313" key="3">
    <source>
        <dbReference type="Proteomes" id="UP000639010"/>
    </source>
</evidence>
<comment type="caution">
    <text evidence="2">The sequence shown here is derived from an EMBL/GenBank/DDBJ whole genome shotgun (WGS) entry which is preliminary data.</text>
</comment>